<organism evidence="1 2">
    <name type="scientific">Nocardia cerradoensis</name>
    <dbReference type="NCBI Taxonomy" id="85688"/>
    <lineage>
        <taxon>Bacteria</taxon>
        <taxon>Bacillati</taxon>
        <taxon>Actinomycetota</taxon>
        <taxon>Actinomycetes</taxon>
        <taxon>Mycobacteriales</taxon>
        <taxon>Nocardiaceae</taxon>
        <taxon>Nocardia</taxon>
    </lineage>
</organism>
<dbReference type="Proteomes" id="UP000215506">
    <property type="component" value="Unassembled WGS sequence"/>
</dbReference>
<gene>
    <name evidence="1" type="ORF">B7C42_07404</name>
</gene>
<dbReference type="EMBL" id="NGAF01000031">
    <property type="protein sequence ID" value="OXR40466.1"/>
    <property type="molecule type" value="Genomic_DNA"/>
</dbReference>
<comment type="caution">
    <text evidence="1">The sequence shown here is derived from an EMBL/GenBank/DDBJ whole genome shotgun (WGS) entry which is preliminary data.</text>
</comment>
<evidence type="ECO:0000313" key="1">
    <source>
        <dbReference type="EMBL" id="OXR40466.1"/>
    </source>
</evidence>
<evidence type="ECO:0000313" key="2">
    <source>
        <dbReference type="Proteomes" id="UP000215506"/>
    </source>
</evidence>
<dbReference type="AlphaFoldDB" id="A0A231GV39"/>
<dbReference type="GeneID" id="66722255"/>
<keyword evidence="2" id="KW-1185">Reference proteome</keyword>
<protein>
    <submittedName>
        <fullName evidence="1">Uncharacterized protein</fullName>
    </submittedName>
</protein>
<proteinExistence type="predicted"/>
<name>A0A231GV39_9NOCA</name>
<reference evidence="1 2" key="1">
    <citation type="submission" date="2017-07" db="EMBL/GenBank/DDBJ databases">
        <title>First draft Genome Sequence of Nocardia cerradoensis isolated from human infection.</title>
        <authorList>
            <person name="Carrasco G."/>
        </authorList>
    </citation>
    <scope>NUCLEOTIDE SEQUENCE [LARGE SCALE GENOMIC DNA]</scope>
    <source>
        <strain evidence="1 2">CNM20130759</strain>
    </source>
</reference>
<accession>A0A231GV39</accession>
<dbReference type="RefSeq" id="WP_030515537.1">
    <property type="nucleotide sequence ID" value="NZ_JAAXOR010000002.1"/>
</dbReference>
<sequence>MLYTFETATQYVIAELEAKGTATREDFDVPAIVATSHAIAESWDFQALDRHTFWSIAASNLRA</sequence>